<dbReference type="PANTHER" id="PTHR14969:SF13">
    <property type="entry name" value="AT30094P"/>
    <property type="match status" value="1"/>
</dbReference>
<gene>
    <name evidence="3" type="ORF">CR155_05145</name>
</gene>
<proteinExistence type="predicted"/>
<dbReference type="SMART" id="SM00014">
    <property type="entry name" value="acidPPc"/>
    <property type="match status" value="1"/>
</dbReference>
<accession>A0A2N4UIL1</accession>
<feature type="transmembrane region" description="Helical" evidence="1">
    <location>
        <begin position="174"/>
        <end position="196"/>
    </location>
</feature>
<dbReference type="EMBL" id="PDNV01000003">
    <property type="protein sequence ID" value="PLC54849.1"/>
    <property type="molecule type" value="Genomic_DNA"/>
</dbReference>
<dbReference type="SUPFAM" id="SSF48317">
    <property type="entry name" value="Acid phosphatase/Vanadium-dependent haloperoxidase"/>
    <property type="match status" value="1"/>
</dbReference>
<dbReference type="Pfam" id="PF01569">
    <property type="entry name" value="PAP2"/>
    <property type="match status" value="1"/>
</dbReference>
<feature type="transmembrane region" description="Helical" evidence="1">
    <location>
        <begin position="12"/>
        <end position="31"/>
    </location>
</feature>
<name>A0A2N4UIL1_9BURK</name>
<feature type="transmembrane region" description="Helical" evidence="1">
    <location>
        <begin position="75"/>
        <end position="97"/>
    </location>
</feature>
<dbReference type="AlphaFoldDB" id="A0A2N4UIL1"/>
<evidence type="ECO:0000313" key="4">
    <source>
        <dbReference type="Proteomes" id="UP000234328"/>
    </source>
</evidence>
<dbReference type="Proteomes" id="UP000234328">
    <property type="component" value="Unassembled WGS sequence"/>
</dbReference>
<keyword evidence="1" id="KW-0812">Transmembrane</keyword>
<feature type="domain" description="Phosphatidic acid phosphatase type 2/haloperoxidase" evidence="2">
    <location>
        <begin position="103"/>
        <end position="217"/>
    </location>
</feature>
<evidence type="ECO:0000256" key="1">
    <source>
        <dbReference type="SAM" id="Phobius"/>
    </source>
</evidence>
<dbReference type="InterPro" id="IPR036938">
    <property type="entry name" value="PAP2/HPO_sf"/>
</dbReference>
<dbReference type="Gene3D" id="1.20.144.10">
    <property type="entry name" value="Phosphatidic acid phosphatase type 2/haloperoxidase"/>
    <property type="match status" value="1"/>
</dbReference>
<sequence length="248" mass="27519">MIKQGFEWLRRRELIMLIAAASVFAALWAFLELADEVNEQETMEIDKMILIALRNPADYSDPLGPGWIEEMFRDFTALGSFGVLVLITVATCVYLLLLNRGRTALFAIAAISGGWLVSHSLKIAYDRSRPDLVPHEAIVYTASFPSGHAMMSAVTYLTLAALLSRAISPWRLKVFFLASALFLTILVGASRVYLGVHWPTDVVAGWTLGAAWAGLCWLIERWLQQKGVVEPAPQLLSADETLPRRSGR</sequence>
<protein>
    <submittedName>
        <fullName evidence="3">PA-phosphatase</fullName>
    </submittedName>
</protein>
<dbReference type="CDD" id="cd03392">
    <property type="entry name" value="PAP2_like_2"/>
    <property type="match status" value="1"/>
</dbReference>
<evidence type="ECO:0000313" key="3">
    <source>
        <dbReference type="EMBL" id="PLC54849.1"/>
    </source>
</evidence>
<feature type="transmembrane region" description="Helical" evidence="1">
    <location>
        <begin position="137"/>
        <end position="162"/>
    </location>
</feature>
<keyword evidence="4" id="KW-1185">Reference proteome</keyword>
<dbReference type="InterPro" id="IPR000326">
    <property type="entry name" value="PAP2/HPO"/>
</dbReference>
<evidence type="ECO:0000259" key="2">
    <source>
        <dbReference type="SMART" id="SM00014"/>
    </source>
</evidence>
<organism evidence="3 4">
    <name type="scientific">Pollutimonas nitritireducens</name>
    <dbReference type="NCBI Taxonomy" id="2045209"/>
    <lineage>
        <taxon>Bacteria</taxon>
        <taxon>Pseudomonadati</taxon>
        <taxon>Pseudomonadota</taxon>
        <taxon>Betaproteobacteria</taxon>
        <taxon>Burkholderiales</taxon>
        <taxon>Alcaligenaceae</taxon>
        <taxon>Pollutimonas</taxon>
    </lineage>
</organism>
<feature type="transmembrane region" description="Helical" evidence="1">
    <location>
        <begin position="104"/>
        <end position="125"/>
    </location>
</feature>
<dbReference type="PANTHER" id="PTHR14969">
    <property type="entry name" value="SPHINGOSINE-1-PHOSPHATE PHOSPHOHYDROLASE"/>
    <property type="match status" value="1"/>
</dbReference>
<dbReference type="OrthoDB" id="9801622at2"/>
<keyword evidence="1" id="KW-1133">Transmembrane helix</keyword>
<comment type="caution">
    <text evidence="3">The sequence shown here is derived from an EMBL/GenBank/DDBJ whole genome shotgun (WGS) entry which is preliminary data.</text>
</comment>
<keyword evidence="1" id="KW-0472">Membrane</keyword>
<reference evidence="3 4" key="1">
    <citation type="submission" date="2017-10" db="EMBL/GenBank/DDBJ databases">
        <title>Two draft genome sequences of Pusillimonas sp. strains isolated from a nitrate- and radionuclide-contaminated groundwater in Russia.</title>
        <authorList>
            <person name="Grouzdev D.S."/>
            <person name="Tourova T.P."/>
            <person name="Goeva M.A."/>
            <person name="Babich T.L."/>
            <person name="Sokolova D.S."/>
            <person name="Abdullin R."/>
            <person name="Poltaraus A.B."/>
            <person name="Toshchakov S.V."/>
            <person name="Nazina T.N."/>
        </authorList>
    </citation>
    <scope>NUCLEOTIDE SEQUENCE [LARGE SCALE GENOMIC DNA]</scope>
    <source>
        <strain evidence="3 4">JR1/69-2-13</strain>
    </source>
</reference>
<feature type="transmembrane region" description="Helical" evidence="1">
    <location>
        <begin position="202"/>
        <end position="219"/>
    </location>
</feature>